<evidence type="ECO:0000256" key="2">
    <source>
        <dbReference type="ARBA" id="ARBA00004496"/>
    </source>
</evidence>
<comment type="subcellular location">
    <subcellularLocation>
        <location evidence="2">Cytoplasm</location>
    </subcellularLocation>
</comment>
<proteinExistence type="inferred from homology"/>
<dbReference type="InterPro" id="IPR000073">
    <property type="entry name" value="AB_hydrolase_1"/>
</dbReference>
<sequence>MNDFAIDLSENVEINGSVQNIRIRTRSLAYPAMLFIHGGPGVTDRHLVLRSCAGLYDCCTIVCWDQRGCGKSFTKVSLGESFDIDTFVEDARQVVEYACMRLGKQKVYVVGHSWGSIVGVMLAQRHPEHVAAYIGMGQFCEGVENERLSYEFVLAEAERLGDRRAMRRLRGIGAPVEGRYRSERDMRVQRDYLTRYGGGCWKKREGIYKSIILPLMRTPEYRLSELPGMI</sequence>
<dbReference type="InterPro" id="IPR005944">
    <property type="entry name" value="Pro_iminopeptidase"/>
</dbReference>
<dbReference type="Proteomes" id="UP000886876">
    <property type="component" value="Unassembled WGS sequence"/>
</dbReference>
<comment type="similarity">
    <text evidence="3">Belongs to the peptidase S33 family.</text>
</comment>
<evidence type="ECO:0000256" key="8">
    <source>
        <dbReference type="ARBA" id="ARBA00022801"/>
    </source>
</evidence>
<keyword evidence="6" id="KW-0963">Cytoplasm</keyword>
<feature type="non-terminal residue" evidence="11">
    <location>
        <position position="230"/>
    </location>
</feature>
<evidence type="ECO:0000256" key="4">
    <source>
        <dbReference type="ARBA" id="ARBA00012568"/>
    </source>
</evidence>
<evidence type="ECO:0000256" key="3">
    <source>
        <dbReference type="ARBA" id="ARBA00010088"/>
    </source>
</evidence>
<keyword evidence="8 11" id="KW-0378">Hydrolase</keyword>
<dbReference type="InterPro" id="IPR029058">
    <property type="entry name" value="AB_hydrolase_fold"/>
</dbReference>
<protein>
    <recommendedName>
        <fullName evidence="4">prolyl aminopeptidase</fullName>
        <ecNumber evidence="4">3.4.11.5</ecNumber>
    </recommendedName>
    <alternativeName>
        <fullName evidence="9">Prolyl aminopeptidase</fullName>
    </alternativeName>
</protein>
<dbReference type="Pfam" id="PF00561">
    <property type="entry name" value="Abhydrolase_1"/>
    <property type="match status" value="1"/>
</dbReference>
<evidence type="ECO:0000313" key="11">
    <source>
        <dbReference type="EMBL" id="HIS98216.1"/>
    </source>
</evidence>
<evidence type="ECO:0000256" key="7">
    <source>
        <dbReference type="ARBA" id="ARBA00022670"/>
    </source>
</evidence>
<dbReference type="Gene3D" id="3.40.50.1820">
    <property type="entry name" value="alpha/beta hydrolase"/>
    <property type="match status" value="1"/>
</dbReference>
<feature type="domain" description="AB hydrolase-1" evidence="10">
    <location>
        <begin position="31"/>
        <end position="138"/>
    </location>
</feature>
<accession>A0A9D1K9P5</accession>
<comment type="caution">
    <text evidence="11">The sequence shown here is derived from an EMBL/GenBank/DDBJ whole genome shotgun (WGS) entry which is preliminary data.</text>
</comment>
<dbReference type="EC" id="3.4.11.5" evidence="4"/>
<reference evidence="11" key="2">
    <citation type="journal article" date="2021" name="PeerJ">
        <title>Extensive microbial diversity within the chicken gut microbiome revealed by metagenomics and culture.</title>
        <authorList>
            <person name="Gilroy R."/>
            <person name="Ravi A."/>
            <person name="Getino M."/>
            <person name="Pursley I."/>
            <person name="Horton D.L."/>
            <person name="Alikhan N.F."/>
            <person name="Baker D."/>
            <person name="Gharbi K."/>
            <person name="Hall N."/>
            <person name="Watson M."/>
            <person name="Adriaenssens E.M."/>
            <person name="Foster-Nyarko E."/>
            <person name="Jarju S."/>
            <person name="Secka A."/>
            <person name="Antonio M."/>
            <person name="Oren A."/>
            <person name="Chaudhuri R.R."/>
            <person name="La Ragione R."/>
            <person name="Hildebrand F."/>
            <person name="Pallen M.J."/>
        </authorList>
    </citation>
    <scope>NUCLEOTIDE SEQUENCE</scope>
    <source>
        <strain evidence="11">ChiHecec3B27-6122</strain>
    </source>
</reference>
<dbReference type="GO" id="GO:0006508">
    <property type="term" value="P:proteolysis"/>
    <property type="evidence" value="ECO:0007669"/>
    <property type="project" value="UniProtKB-KW"/>
</dbReference>
<dbReference type="InterPro" id="IPR002410">
    <property type="entry name" value="Peptidase_S33"/>
</dbReference>
<dbReference type="PRINTS" id="PR00793">
    <property type="entry name" value="PROAMNOPTASE"/>
</dbReference>
<evidence type="ECO:0000256" key="5">
    <source>
        <dbReference type="ARBA" id="ARBA00022438"/>
    </source>
</evidence>
<dbReference type="PANTHER" id="PTHR43722:SF1">
    <property type="entry name" value="PROLINE IMINOPEPTIDASE"/>
    <property type="match status" value="1"/>
</dbReference>
<reference evidence="11" key="1">
    <citation type="submission" date="2020-10" db="EMBL/GenBank/DDBJ databases">
        <authorList>
            <person name="Gilroy R."/>
        </authorList>
    </citation>
    <scope>NUCLEOTIDE SEQUENCE</scope>
    <source>
        <strain evidence="11">ChiHecec3B27-6122</strain>
    </source>
</reference>
<dbReference type="EMBL" id="DVJS01000241">
    <property type="protein sequence ID" value="HIS98216.1"/>
    <property type="molecule type" value="Genomic_DNA"/>
</dbReference>
<dbReference type="PANTHER" id="PTHR43722">
    <property type="entry name" value="PROLINE IMINOPEPTIDASE"/>
    <property type="match status" value="1"/>
</dbReference>
<dbReference type="GO" id="GO:0004177">
    <property type="term" value="F:aminopeptidase activity"/>
    <property type="evidence" value="ECO:0007669"/>
    <property type="project" value="UniProtKB-KW"/>
</dbReference>
<evidence type="ECO:0000256" key="6">
    <source>
        <dbReference type="ARBA" id="ARBA00022490"/>
    </source>
</evidence>
<keyword evidence="5" id="KW-0031">Aminopeptidase</keyword>
<evidence type="ECO:0000259" key="10">
    <source>
        <dbReference type="Pfam" id="PF00561"/>
    </source>
</evidence>
<evidence type="ECO:0000313" key="12">
    <source>
        <dbReference type="Proteomes" id="UP000886876"/>
    </source>
</evidence>
<comment type="catalytic activity">
    <reaction evidence="1">
        <text>Release of N-terminal proline from a peptide.</text>
        <dbReference type="EC" id="3.4.11.5"/>
    </reaction>
</comment>
<dbReference type="GO" id="GO:0005737">
    <property type="term" value="C:cytoplasm"/>
    <property type="evidence" value="ECO:0007669"/>
    <property type="project" value="UniProtKB-SubCell"/>
</dbReference>
<gene>
    <name evidence="11" type="ORF">IAD42_09590</name>
</gene>
<organism evidence="11 12">
    <name type="scientific">Candidatus Scatomorpha pullistercoris</name>
    <dbReference type="NCBI Taxonomy" id="2840929"/>
    <lineage>
        <taxon>Bacteria</taxon>
        <taxon>Bacillati</taxon>
        <taxon>Bacillota</taxon>
        <taxon>Clostridia</taxon>
        <taxon>Eubacteriales</taxon>
        <taxon>Candidatus Scatomorpha</taxon>
    </lineage>
</organism>
<evidence type="ECO:0000256" key="1">
    <source>
        <dbReference type="ARBA" id="ARBA00001585"/>
    </source>
</evidence>
<keyword evidence="7" id="KW-0645">Protease</keyword>
<name>A0A9D1K9P5_9FIRM</name>
<dbReference type="AlphaFoldDB" id="A0A9D1K9P5"/>
<dbReference type="SUPFAM" id="SSF53474">
    <property type="entry name" value="alpha/beta-Hydrolases"/>
    <property type="match status" value="1"/>
</dbReference>
<evidence type="ECO:0000256" key="9">
    <source>
        <dbReference type="ARBA" id="ARBA00029605"/>
    </source>
</evidence>